<keyword evidence="2" id="KW-0694">RNA-binding</keyword>
<evidence type="ECO:0000256" key="3">
    <source>
        <dbReference type="SAM" id="MobiDB-lite"/>
    </source>
</evidence>
<evidence type="ECO:0000313" key="6">
    <source>
        <dbReference type="Proteomes" id="UP000243459"/>
    </source>
</evidence>
<dbReference type="InterPro" id="IPR004088">
    <property type="entry name" value="KH_dom_type_1"/>
</dbReference>
<keyword evidence="6" id="KW-1185">Reference proteome</keyword>
<dbReference type="GO" id="GO:0003723">
    <property type="term" value="F:RNA binding"/>
    <property type="evidence" value="ECO:0007669"/>
    <property type="project" value="UniProtKB-UniRule"/>
</dbReference>
<dbReference type="CDD" id="cd22460">
    <property type="entry name" value="KH-I_PEPPER_rpt2_like"/>
    <property type="match status" value="2"/>
</dbReference>
<dbReference type="InterPro" id="IPR036612">
    <property type="entry name" value="KH_dom_type_1_sf"/>
</dbReference>
<dbReference type="PANTHER" id="PTHR10288">
    <property type="entry name" value="KH DOMAIN CONTAINING RNA BINDING PROTEIN"/>
    <property type="match status" value="1"/>
</dbReference>
<dbReference type="SMART" id="SM00322">
    <property type="entry name" value="KH"/>
    <property type="match status" value="5"/>
</dbReference>
<proteinExistence type="predicted"/>
<dbReference type="Pfam" id="PF00013">
    <property type="entry name" value="KH_1"/>
    <property type="match status" value="5"/>
</dbReference>
<feature type="domain" description="K Homology" evidence="4">
    <location>
        <begin position="410"/>
        <end position="485"/>
    </location>
</feature>
<organism evidence="5 6">
    <name type="scientific">Asparagus officinalis</name>
    <name type="common">Garden asparagus</name>
    <dbReference type="NCBI Taxonomy" id="4686"/>
    <lineage>
        <taxon>Eukaryota</taxon>
        <taxon>Viridiplantae</taxon>
        <taxon>Streptophyta</taxon>
        <taxon>Embryophyta</taxon>
        <taxon>Tracheophyta</taxon>
        <taxon>Spermatophyta</taxon>
        <taxon>Magnoliopsida</taxon>
        <taxon>Liliopsida</taxon>
        <taxon>Asparagales</taxon>
        <taxon>Asparagaceae</taxon>
        <taxon>Asparagoideae</taxon>
        <taxon>Asparagus</taxon>
    </lineage>
</organism>
<feature type="domain" description="K Homology" evidence="4">
    <location>
        <begin position="46"/>
        <end position="118"/>
    </location>
</feature>
<sequence>MDAYAYGKPKSDNFKKRSRDQFDNGKRKRQNPYPSHDPSSGPPKVIETVYRILCPIKKIGSVLGKGGEIVRALRDETHAKIRVADAIPGAEERVVIIFNYPSKQSGEVDGDQGTENNDVVGDKFDDMHPHCPAQNALLKVHDRIAADEYVRGGVVHEKTNPDDTVTARVLVPSNQVGCLLGKGGTVIKQLRSEYASANIHVLSHKHLPPCAMSTDELVQISGPPTIVKKALYDVSTRLHKHPRKDNPPIDDLIYASTQGLYQPGASLPPPPHGNPMWSSPPPPWHGEYRNEPYRNEPYRNEPFRNEPSGFPPSGYTSGHSDNFGEAPEEFSIRLLCPAGRIGGVIGKAGSNVRQVEHETQARIQVEDTSPEAEERIISVSSREGPWDRISPTIEAILLLQSRTCAASEDGKITTRLLVPSTKVGCLLGQGGKIISEMRRQTRADIRVYSKEDKPKYTSADEELVQISGSPDVARDAFLEVASRLRMRTFRSGNSTVNPSPTVPNHGFVPSERMPGRGPPPSHMFGQAGSPPPVYPARGFAPERISSRPLSSSSMFRGSNPVSYEYPEYPKGSGSAYEAPPVYPPGPPPAASGYSSMPTSMEIKIPNSAVSSVLGVGGSNISEIRQISGARVKLHDPLPGSSECIVEIHGSSEQLKAAQSLLQAFVASGGQSSAQPPTQPPLYPRY</sequence>
<feature type="compositionally biased region" description="Basic and acidic residues" evidence="3">
    <location>
        <begin position="9"/>
        <end position="25"/>
    </location>
</feature>
<protein>
    <recommendedName>
        <fullName evidence="4">K Homology domain-containing protein</fullName>
    </recommendedName>
</protein>
<feature type="domain" description="K Homology" evidence="4">
    <location>
        <begin position="163"/>
        <end position="239"/>
    </location>
</feature>
<keyword evidence="1" id="KW-0677">Repeat</keyword>
<dbReference type="InterPro" id="IPR004087">
    <property type="entry name" value="KH_dom"/>
</dbReference>
<feature type="region of interest" description="Disordered" evidence="3">
    <location>
        <begin position="1"/>
        <end position="44"/>
    </location>
</feature>
<evidence type="ECO:0000256" key="1">
    <source>
        <dbReference type="ARBA" id="ARBA00022737"/>
    </source>
</evidence>
<dbReference type="Proteomes" id="UP000243459">
    <property type="component" value="Chromosome 6"/>
</dbReference>
<dbReference type="Gramene" id="ONK67114">
    <property type="protein sequence ID" value="ONK67114"/>
    <property type="gene ID" value="A4U43_C06F15860"/>
</dbReference>
<dbReference type="SUPFAM" id="SSF54791">
    <property type="entry name" value="Eukaryotic type KH-domain (KH-domain type I)"/>
    <property type="match status" value="5"/>
</dbReference>
<gene>
    <name evidence="5" type="ORF">A4U43_C06F15860</name>
</gene>
<dbReference type="EMBL" id="CM007386">
    <property type="protein sequence ID" value="ONK67114.1"/>
    <property type="molecule type" value="Genomic_DNA"/>
</dbReference>
<dbReference type="Gene3D" id="3.30.310.210">
    <property type="match status" value="1"/>
</dbReference>
<dbReference type="AlphaFoldDB" id="A0A5P1EMT4"/>
<evidence type="ECO:0000313" key="5">
    <source>
        <dbReference type="EMBL" id="ONK67114.1"/>
    </source>
</evidence>
<dbReference type="OrthoDB" id="442947at2759"/>
<feature type="domain" description="K Homology" evidence="4">
    <location>
        <begin position="328"/>
        <end position="401"/>
    </location>
</feature>
<dbReference type="Gene3D" id="3.30.1370.10">
    <property type="entry name" value="K Homology domain, type 1"/>
    <property type="match status" value="3"/>
</dbReference>
<name>A0A5P1EMT4_ASPOF</name>
<reference evidence="6" key="1">
    <citation type="journal article" date="2017" name="Nat. Commun.">
        <title>The asparagus genome sheds light on the origin and evolution of a young Y chromosome.</title>
        <authorList>
            <person name="Harkess A."/>
            <person name="Zhou J."/>
            <person name="Xu C."/>
            <person name="Bowers J.E."/>
            <person name="Van der Hulst R."/>
            <person name="Ayyampalayam S."/>
            <person name="Mercati F."/>
            <person name="Riccardi P."/>
            <person name="McKain M.R."/>
            <person name="Kakrana A."/>
            <person name="Tang H."/>
            <person name="Ray J."/>
            <person name="Groenendijk J."/>
            <person name="Arikit S."/>
            <person name="Mathioni S.M."/>
            <person name="Nakano M."/>
            <person name="Shan H."/>
            <person name="Telgmann-Rauber A."/>
            <person name="Kanno A."/>
            <person name="Yue Z."/>
            <person name="Chen H."/>
            <person name="Li W."/>
            <person name="Chen Y."/>
            <person name="Xu X."/>
            <person name="Zhang Y."/>
            <person name="Luo S."/>
            <person name="Chen H."/>
            <person name="Gao J."/>
            <person name="Mao Z."/>
            <person name="Pires J.C."/>
            <person name="Luo M."/>
            <person name="Kudrna D."/>
            <person name="Wing R.A."/>
            <person name="Meyers B.C."/>
            <person name="Yi K."/>
            <person name="Kong H."/>
            <person name="Lavrijsen P."/>
            <person name="Sunseri F."/>
            <person name="Falavigna A."/>
            <person name="Ye Y."/>
            <person name="Leebens-Mack J.H."/>
            <person name="Chen G."/>
        </authorList>
    </citation>
    <scope>NUCLEOTIDE SEQUENCE [LARGE SCALE GENOMIC DNA]</scope>
    <source>
        <strain evidence="6">cv. DH0086</strain>
    </source>
</reference>
<dbReference type="OMA" id="YRRPAND"/>
<evidence type="ECO:0000259" key="4">
    <source>
        <dbReference type="SMART" id="SM00322"/>
    </source>
</evidence>
<dbReference type="PROSITE" id="PS50084">
    <property type="entry name" value="KH_TYPE_1"/>
    <property type="match status" value="5"/>
</dbReference>
<feature type="region of interest" description="Disordered" evidence="3">
    <location>
        <begin position="297"/>
        <end position="324"/>
    </location>
</feature>
<accession>A0A5P1EMT4</accession>
<evidence type="ECO:0000256" key="2">
    <source>
        <dbReference type="PROSITE-ProRule" id="PRU00117"/>
    </source>
</evidence>
<feature type="domain" description="K Homology" evidence="4">
    <location>
        <begin position="596"/>
        <end position="666"/>
    </location>
</feature>
<dbReference type="CDD" id="cd22459">
    <property type="entry name" value="KH-I_PEPPER_rpt1_like"/>
    <property type="match status" value="2"/>
</dbReference>